<dbReference type="GO" id="GO:0042773">
    <property type="term" value="P:ATP synthesis coupled electron transport"/>
    <property type="evidence" value="ECO:0007669"/>
    <property type="project" value="UniProtKB-UniRule"/>
</dbReference>
<name>A0A343XY94_9EUCA</name>
<feature type="transmembrane region" description="Helical" evidence="16">
    <location>
        <begin position="6"/>
        <end position="23"/>
    </location>
</feature>
<dbReference type="InterPro" id="IPR001133">
    <property type="entry name" value="NADH_UbQ_OxRdtase_chain4L/K"/>
</dbReference>
<dbReference type="Pfam" id="PF00420">
    <property type="entry name" value="Oxidored_q2"/>
    <property type="match status" value="1"/>
</dbReference>
<keyword evidence="5 16" id="KW-0813">Transport</keyword>
<keyword evidence="16" id="KW-0999">Mitochondrion inner membrane</keyword>
<keyword evidence="11 16" id="KW-0520">NAD</keyword>
<evidence type="ECO:0000256" key="9">
    <source>
        <dbReference type="ARBA" id="ARBA00022982"/>
    </source>
</evidence>
<gene>
    <name evidence="17" type="primary">ND4L</name>
</gene>
<evidence type="ECO:0000256" key="3">
    <source>
        <dbReference type="ARBA" id="ARBA00012944"/>
    </source>
</evidence>
<evidence type="ECO:0000256" key="12">
    <source>
        <dbReference type="ARBA" id="ARBA00023075"/>
    </source>
</evidence>
<keyword evidence="14 16" id="KW-0472">Membrane</keyword>
<evidence type="ECO:0000256" key="1">
    <source>
        <dbReference type="ARBA" id="ARBA00004225"/>
    </source>
</evidence>
<evidence type="ECO:0000256" key="4">
    <source>
        <dbReference type="ARBA" id="ARBA00016612"/>
    </source>
</evidence>
<evidence type="ECO:0000256" key="10">
    <source>
        <dbReference type="ARBA" id="ARBA00022989"/>
    </source>
</evidence>
<comment type="subcellular location">
    <subcellularLocation>
        <location evidence="16">Mitochondrion inner membrane</location>
        <topology evidence="16">Multi-pass membrane protein</topology>
    </subcellularLocation>
    <subcellularLocation>
        <location evidence="1">Mitochondrion membrane</location>
        <topology evidence="1">Multi-pass membrane protein</topology>
    </subcellularLocation>
</comment>
<dbReference type="EC" id="7.1.1.2" evidence="3 16"/>
<evidence type="ECO:0000256" key="7">
    <source>
        <dbReference type="ARBA" id="ARBA00022692"/>
    </source>
</evidence>
<comment type="similarity">
    <text evidence="2 16">Belongs to the complex I subunit 4L family.</text>
</comment>
<geneLocation type="mitochondrion" evidence="17"/>
<evidence type="ECO:0000256" key="11">
    <source>
        <dbReference type="ARBA" id="ARBA00023027"/>
    </source>
</evidence>
<comment type="catalytic activity">
    <reaction evidence="15 16">
        <text>a ubiquinone + NADH + 5 H(+)(in) = a ubiquinol + NAD(+) + 4 H(+)(out)</text>
        <dbReference type="Rhea" id="RHEA:29091"/>
        <dbReference type="Rhea" id="RHEA-COMP:9565"/>
        <dbReference type="Rhea" id="RHEA-COMP:9566"/>
        <dbReference type="ChEBI" id="CHEBI:15378"/>
        <dbReference type="ChEBI" id="CHEBI:16389"/>
        <dbReference type="ChEBI" id="CHEBI:17976"/>
        <dbReference type="ChEBI" id="CHEBI:57540"/>
        <dbReference type="ChEBI" id="CHEBI:57945"/>
        <dbReference type="EC" id="7.1.1.2"/>
    </reaction>
</comment>
<keyword evidence="13 16" id="KW-0496">Mitochondrion</keyword>
<evidence type="ECO:0000256" key="8">
    <source>
        <dbReference type="ARBA" id="ARBA00022967"/>
    </source>
</evidence>
<evidence type="ECO:0000256" key="16">
    <source>
        <dbReference type="RuleBase" id="RU004419"/>
    </source>
</evidence>
<comment type="function">
    <text evidence="16">Core subunit of the mitochondrial membrane respiratory chain NADH dehydrogenase (Complex I) which catalyzes electron transfer from NADH through the respiratory chain, using ubiquinone as an electron acceptor.</text>
</comment>
<evidence type="ECO:0000256" key="5">
    <source>
        <dbReference type="ARBA" id="ARBA00022448"/>
    </source>
</evidence>
<dbReference type="GO" id="GO:0030964">
    <property type="term" value="C:NADH dehydrogenase complex"/>
    <property type="evidence" value="ECO:0007669"/>
    <property type="project" value="TreeGrafter"/>
</dbReference>
<dbReference type="InterPro" id="IPR039428">
    <property type="entry name" value="NUOK/Mnh_C1-like"/>
</dbReference>
<keyword evidence="7 16" id="KW-0812">Transmembrane</keyword>
<organism evidence="17">
    <name type="scientific">Penaeus sp. 1 SPS-2018</name>
    <dbReference type="NCBI Taxonomy" id="2200917"/>
    <lineage>
        <taxon>Eukaryota</taxon>
        <taxon>Metazoa</taxon>
        <taxon>Ecdysozoa</taxon>
        <taxon>Arthropoda</taxon>
        <taxon>Crustacea</taxon>
        <taxon>Multicrustacea</taxon>
        <taxon>Malacostraca</taxon>
        <taxon>Eumalacostraca</taxon>
        <taxon>Eucarida</taxon>
        <taxon>Decapoda</taxon>
        <taxon>Dendrobranchiata</taxon>
        <taxon>Penaeoidea</taxon>
        <taxon>Penaeidae</taxon>
        <taxon>Penaeus</taxon>
    </lineage>
</organism>
<feature type="transmembrane region" description="Helical" evidence="16">
    <location>
        <begin position="30"/>
        <end position="47"/>
    </location>
</feature>
<evidence type="ECO:0000256" key="13">
    <source>
        <dbReference type="ARBA" id="ARBA00023128"/>
    </source>
</evidence>
<proteinExistence type="inferred from homology"/>
<evidence type="ECO:0000256" key="6">
    <source>
        <dbReference type="ARBA" id="ARBA00022660"/>
    </source>
</evidence>
<protein>
    <recommendedName>
        <fullName evidence="4 16">NADH-ubiquinone oxidoreductase chain 4L</fullName>
        <ecNumber evidence="3 16">7.1.1.2</ecNumber>
    </recommendedName>
</protein>
<dbReference type="GO" id="GO:0016651">
    <property type="term" value="F:oxidoreductase activity, acting on NAD(P)H"/>
    <property type="evidence" value="ECO:0007669"/>
    <property type="project" value="InterPro"/>
</dbReference>
<dbReference type="AlphaFoldDB" id="A0A343XY94"/>
<dbReference type="PANTHER" id="PTHR11434:SF0">
    <property type="entry name" value="NADH-UBIQUINONE OXIDOREDUCTASE CHAIN 4L"/>
    <property type="match status" value="1"/>
</dbReference>
<keyword evidence="12 16" id="KW-0830">Ubiquinone</keyword>
<accession>A0A343XY94</accession>
<dbReference type="EMBL" id="MG650292">
    <property type="protein sequence ID" value="AWK49450.1"/>
    <property type="molecule type" value="Genomic_DNA"/>
</dbReference>
<sequence length="111" mass="12930">MLILNFYYIVPMVSVLCGLWVFVSKRKHLLNTLLSLEYIMLNIFWIMSLHLSNMGHESYFVLFFLTLAACEGALGLALLVSVVRTHGNDWFSSLSVLQSETSYYLVLYWYF</sequence>
<feature type="transmembrane region" description="Helical" evidence="16">
    <location>
        <begin position="59"/>
        <end position="83"/>
    </location>
</feature>
<evidence type="ECO:0000313" key="17">
    <source>
        <dbReference type="EMBL" id="AWK49450.1"/>
    </source>
</evidence>
<dbReference type="GO" id="GO:0008137">
    <property type="term" value="F:NADH dehydrogenase (ubiquinone) activity"/>
    <property type="evidence" value="ECO:0007669"/>
    <property type="project" value="UniProtKB-EC"/>
</dbReference>
<dbReference type="GO" id="GO:0005743">
    <property type="term" value="C:mitochondrial inner membrane"/>
    <property type="evidence" value="ECO:0007669"/>
    <property type="project" value="UniProtKB-SubCell"/>
</dbReference>
<evidence type="ECO:0000256" key="2">
    <source>
        <dbReference type="ARBA" id="ARBA00010519"/>
    </source>
</evidence>
<keyword evidence="9 16" id="KW-0249">Electron transport</keyword>
<dbReference type="PANTHER" id="PTHR11434">
    <property type="entry name" value="NADH-UBIQUINONE OXIDOREDUCTASE SUBUNIT ND4L"/>
    <property type="match status" value="1"/>
</dbReference>
<keyword evidence="6 16" id="KW-0679">Respiratory chain</keyword>
<evidence type="ECO:0000256" key="14">
    <source>
        <dbReference type="ARBA" id="ARBA00023136"/>
    </source>
</evidence>
<evidence type="ECO:0000256" key="15">
    <source>
        <dbReference type="ARBA" id="ARBA00049551"/>
    </source>
</evidence>
<keyword evidence="10 16" id="KW-1133">Transmembrane helix</keyword>
<dbReference type="Gene3D" id="1.10.287.3510">
    <property type="match status" value="1"/>
</dbReference>
<reference evidence="17" key="1">
    <citation type="submission" date="2017-12" db="EMBL/GenBank/DDBJ databases">
        <title>Complete mitochondrial genome of Penaeus acehensis (Crustacea, Decapoda, Penaeidae) from Aceh province, Indonesia.</title>
        <authorList>
            <person name="Sektiana S.P."/>
            <person name="Tahang M."/>
            <person name="Andriyono S."/>
            <person name="Alam J."/>
            <person name="Kim H.W."/>
        </authorList>
    </citation>
    <scope>NUCLEOTIDE SEQUENCE</scope>
</reference>
<keyword evidence="8 16" id="KW-1278">Translocase</keyword>